<proteinExistence type="predicted"/>
<reference evidence="1" key="1">
    <citation type="submission" date="2020-11" db="EMBL/GenBank/DDBJ databases">
        <authorList>
            <consortium name="DOE Joint Genome Institute"/>
            <person name="Ahrendt S."/>
            <person name="Riley R."/>
            <person name="Andreopoulos W."/>
            <person name="Labutti K."/>
            <person name="Pangilinan J."/>
            <person name="Ruiz-Duenas F.J."/>
            <person name="Barrasa J.M."/>
            <person name="Sanchez-Garcia M."/>
            <person name="Camarero S."/>
            <person name="Miyauchi S."/>
            <person name="Serrano A."/>
            <person name="Linde D."/>
            <person name="Babiker R."/>
            <person name="Drula E."/>
            <person name="Ayuso-Fernandez I."/>
            <person name="Pacheco R."/>
            <person name="Padilla G."/>
            <person name="Ferreira P."/>
            <person name="Barriuso J."/>
            <person name="Kellner H."/>
            <person name="Castanera R."/>
            <person name="Alfaro M."/>
            <person name="Ramirez L."/>
            <person name="Pisabarro A.G."/>
            <person name="Kuo A."/>
            <person name="Tritt A."/>
            <person name="Lipzen A."/>
            <person name="He G."/>
            <person name="Yan M."/>
            <person name="Ng V."/>
            <person name="Cullen D."/>
            <person name="Martin F."/>
            <person name="Rosso M.-N."/>
            <person name="Henrissat B."/>
            <person name="Hibbett D."/>
            <person name="Martinez A.T."/>
            <person name="Grigoriev I.V."/>
        </authorList>
    </citation>
    <scope>NUCLEOTIDE SEQUENCE</scope>
    <source>
        <strain evidence="1">AH 40177</strain>
    </source>
</reference>
<sequence length="596" mass="66731">MYYRVVDVYCPALLNEAPTYFDIQTDTEEFGDIMASCWHLFYSTICMILPSTGNGCSFQPFPARIRDNIRSFNPVLPIELESDYPTSDDNIHFVLEVPRANQRIPEQELDLDLKARLSAIKSGYAASSPSGVTDNPPQLKKEQENHPIYNGFPFATTGPPITIFKPAFAQAKHELSNLNDIPEDLSVTALIGQFVTVSNRIYKDQDERECAINGVLEKLLDVKLSRKVVTYKENSSKIATEADAAYEVSAFETSTEVKCLPVHVKCQNLLGLSGDATLQSCLSLRMFQSATPFRPVLNRSHCPYLHVGIMGQHIHFAGSVYTDCFVSQELTDIITLVGNPYHEDALVKHYRELDPYASESVQCILPRPTYSSPESSPSFDLHFEGRYRYPGFEVDKLSRSRSLYKAKLSSGKQMLVKFCSRYSPETHTILAKANLAPALHYCDTLAGGVVMVVMGLLSSAECWENAAAAFYEKPLPQCVTDPLSRALAILHSNDLVLGDLRRPNVMVRRKKPGNGDKLEADDSWEVNLIDFEFSGRQGATSYPAQLNDGIQWAEGVQPAHFIQPVHDNDMLKLMTGPTSIPEAMIKRWMFRDKDRS</sequence>
<evidence type="ECO:0000313" key="2">
    <source>
        <dbReference type="Proteomes" id="UP000772434"/>
    </source>
</evidence>
<accession>A0A9P5Q3T9</accession>
<dbReference type="OrthoDB" id="3250441at2759"/>
<dbReference type="Proteomes" id="UP000772434">
    <property type="component" value="Unassembled WGS sequence"/>
</dbReference>
<comment type="caution">
    <text evidence="1">The sequence shown here is derived from an EMBL/GenBank/DDBJ whole genome shotgun (WGS) entry which is preliminary data.</text>
</comment>
<dbReference type="SUPFAM" id="SSF56112">
    <property type="entry name" value="Protein kinase-like (PK-like)"/>
    <property type="match status" value="1"/>
</dbReference>
<dbReference type="AlphaFoldDB" id="A0A9P5Q3T9"/>
<evidence type="ECO:0008006" key="3">
    <source>
        <dbReference type="Google" id="ProtNLM"/>
    </source>
</evidence>
<dbReference type="InterPro" id="IPR011009">
    <property type="entry name" value="Kinase-like_dom_sf"/>
</dbReference>
<organism evidence="1 2">
    <name type="scientific">Rhodocollybia butyracea</name>
    <dbReference type="NCBI Taxonomy" id="206335"/>
    <lineage>
        <taxon>Eukaryota</taxon>
        <taxon>Fungi</taxon>
        <taxon>Dikarya</taxon>
        <taxon>Basidiomycota</taxon>
        <taxon>Agaricomycotina</taxon>
        <taxon>Agaricomycetes</taxon>
        <taxon>Agaricomycetidae</taxon>
        <taxon>Agaricales</taxon>
        <taxon>Marasmiineae</taxon>
        <taxon>Omphalotaceae</taxon>
        <taxon>Rhodocollybia</taxon>
    </lineage>
</organism>
<protein>
    <recommendedName>
        <fullName evidence="3">Protein kinase domain-containing protein</fullName>
    </recommendedName>
</protein>
<name>A0A9P5Q3T9_9AGAR</name>
<dbReference type="EMBL" id="JADNRY010000017">
    <property type="protein sequence ID" value="KAF9073670.1"/>
    <property type="molecule type" value="Genomic_DNA"/>
</dbReference>
<keyword evidence="2" id="KW-1185">Reference proteome</keyword>
<gene>
    <name evidence="1" type="ORF">BDP27DRAFT_1444988</name>
</gene>
<evidence type="ECO:0000313" key="1">
    <source>
        <dbReference type="EMBL" id="KAF9073670.1"/>
    </source>
</evidence>